<evidence type="ECO:0000313" key="10">
    <source>
        <dbReference type="Proteomes" id="UP000320781"/>
    </source>
</evidence>
<evidence type="ECO:0000256" key="5">
    <source>
        <dbReference type="ARBA" id="ARBA00022777"/>
    </source>
</evidence>
<reference evidence="9 10" key="1">
    <citation type="submission" date="2019-03" db="EMBL/GenBank/DDBJ databases">
        <title>Metabolic potential of uncultured bacteria and archaea associated with petroleum seepage in deep-sea sediments.</title>
        <authorList>
            <person name="Dong X."/>
            <person name="Hubert C."/>
        </authorList>
    </citation>
    <scope>NUCLEOTIDE SEQUENCE [LARGE SCALE GENOMIC DNA]</scope>
    <source>
        <strain evidence="9">E44_bin92</strain>
    </source>
</reference>
<dbReference type="InterPro" id="IPR035907">
    <property type="entry name" value="Hppk_sf"/>
</dbReference>
<accession>A0A523QG73</accession>
<dbReference type="UniPathway" id="UPA00077">
    <property type="reaction ID" value="UER00155"/>
</dbReference>
<dbReference type="Gene3D" id="3.30.70.560">
    <property type="entry name" value="7,8-Dihydro-6-hydroxymethylpterin-pyrophosphokinase HPPK"/>
    <property type="match status" value="1"/>
</dbReference>
<dbReference type="AlphaFoldDB" id="A0A523QG73"/>
<keyword evidence="7" id="KW-0289">Folate biosynthesis</keyword>
<dbReference type="GO" id="GO:0003848">
    <property type="term" value="F:2-amino-4-hydroxy-6-hydroxymethyldihydropteridine diphosphokinase activity"/>
    <property type="evidence" value="ECO:0007669"/>
    <property type="project" value="UniProtKB-EC"/>
</dbReference>
<gene>
    <name evidence="9" type="primary">folK</name>
    <name evidence="9" type="ORF">E3J95_06875</name>
</gene>
<dbReference type="GO" id="GO:0016301">
    <property type="term" value="F:kinase activity"/>
    <property type="evidence" value="ECO:0007669"/>
    <property type="project" value="UniProtKB-KW"/>
</dbReference>
<evidence type="ECO:0000256" key="2">
    <source>
        <dbReference type="ARBA" id="ARBA00013253"/>
    </source>
</evidence>
<proteinExistence type="predicted"/>
<evidence type="ECO:0000256" key="3">
    <source>
        <dbReference type="ARBA" id="ARBA00022679"/>
    </source>
</evidence>
<dbReference type="EMBL" id="SOKU01000336">
    <property type="protein sequence ID" value="TES84337.1"/>
    <property type="molecule type" value="Genomic_DNA"/>
</dbReference>
<evidence type="ECO:0000256" key="7">
    <source>
        <dbReference type="ARBA" id="ARBA00022909"/>
    </source>
</evidence>
<name>A0A523QG73_UNCAE</name>
<organism evidence="9 10">
    <name type="scientific">Aerophobetes bacterium</name>
    <dbReference type="NCBI Taxonomy" id="2030807"/>
    <lineage>
        <taxon>Bacteria</taxon>
        <taxon>Candidatus Aerophobota</taxon>
    </lineage>
</organism>
<evidence type="ECO:0000256" key="6">
    <source>
        <dbReference type="ARBA" id="ARBA00022840"/>
    </source>
</evidence>
<keyword evidence="5 9" id="KW-0418">Kinase</keyword>
<evidence type="ECO:0000256" key="1">
    <source>
        <dbReference type="ARBA" id="ARBA00005051"/>
    </source>
</evidence>
<comment type="pathway">
    <text evidence="1">Cofactor biosynthesis; tetrahydrofolate biosynthesis; 2-amino-4-hydroxy-6-hydroxymethyl-7,8-dihydropteridine diphosphate from 7,8-dihydroneopterin triphosphate: step 4/4.</text>
</comment>
<dbReference type="Pfam" id="PF01288">
    <property type="entry name" value="HPPK"/>
    <property type="match status" value="1"/>
</dbReference>
<keyword evidence="4" id="KW-0547">Nucleotide-binding</keyword>
<dbReference type="NCBIfam" id="TIGR01498">
    <property type="entry name" value="folK"/>
    <property type="match status" value="1"/>
</dbReference>
<dbReference type="EC" id="2.7.6.3" evidence="2"/>
<dbReference type="PANTHER" id="PTHR43071">
    <property type="entry name" value="2-AMINO-4-HYDROXY-6-HYDROXYMETHYLDIHYDROPTERIDINE PYROPHOSPHOKINASE"/>
    <property type="match status" value="1"/>
</dbReference>
<dbReference type="PANTHER" id="PTHR43071:SF1">
    <property type="entry name" value="2-AMINO-4-HYDROXY-6-HYDROXYMETHYLDIHYDROPTERIDINE PYROPHOSPHOKINASE"/>
    <property type="match status" value="1"/>
</dbReference>
<keyword evidence="3 9" id="KW-0808">Transferase</keyword>
<protein>
    <recommendedName>
        <fullName evidence="2">2-amino-4-hydroxy-6-hydroxymethyldihydropteridine diphosphokinase</fullName>
        <ecNumber evidence="2">2.7.6.3</ecNumber>
    </recommendedName>
</protein>
<dbReference type="GO" id="GO:0046656">
    <property type="term" value="P:folic acid biosynthetic process"/>
    <property type="evidence" value="ECO:0007669"/>
    <property type="project" value="UniProtKB-KW"/>
</dbReference>
<comment type="caution">
    <text evidence="9">The sequence shown here is derived from an EMBL/GenBank/DDBJ whole genome shotgun (WGS) entry which is preliminary data.</text>
</comment>
<sequence>MSLVYIGLGSNLGDRLKNLQDSVSHIEREIRVRKVSSFYHTQPVGMKGRWFLNCVLEGETELGPHQLMETLLAIEKEIGRRRKKKKEDRIIDLDLLLHDERVLKEKGLVVPHPSLHKRGFVLVPLVEINPHLYHPVLKRTVKEILNRLKDSHRIEKFSPREN</sequence>
<feature type="domain" description="7,8-dihydro-6-hydroxymethylpterin-pyrophosphokinase" evidence="8">
    <location>
        <begin position="5"/>
        <end position="130"/>
    </location>
</feature>
<dbReference type="SUPFAM" id="SSF55083">
    <property type="entry name" value="6-hydroxymethyl-7,8-dihydropterin pyrophosphokinase, HPPK"/>
    <property type="match status" value="1"/>
</dbReference>
<evidence type="ECO:0000313" key="9">
    <source>
        <dbReference type="EMBL" id="TES84337.1"/>
    </source>
</evidence>
<dbReference type="CDD" id="cd00483">
    <property type="entry name" value="HPPK"/>
    <property type="match status" value="1"/>
</dbReference>
<evidence type="ECO:0000259" key="8">
    <source>
        <dbReference type="Pfam" id="PF01288"/>
    </source>
</evidence>
<dbReference type="InterPro" id="IPR000550">
    <property type="entry name" value="Hppk"/>
</dbReference>
<dbReference type="Proteomes" id="UP000320781">
    <property type="component" value="Unassembled WGS sequence"/>
</dbReference>
<dbReference type="GO" id="GO:0005524">
    <property type="term" value="F:ATP binding"/>
    <property type="evidence" value="ECO:0007669"/>
    <property type="project" value="UniProtKB-KW"/>
</dbReference>
<evidence type="ECO:0000256" key="4">
    <source>
        <dbReference type="ARBA" id="ARBA00022741"/>
    </source>
</evidence>
<dbReference type="GO" id="GO:0046654">
    <property type="term" value="P:tetrahydrofolate biosynthetic process"/>
    <property type="evidence" value="ECO:0007669"/>
    <property type="project" value="UniProtKB-UniPathway"/>
</dbReference>
<keyword evidence="6" id="KW-0067">ATP-binding</keyword>